<dbReference type="GO" id="GO:0051539">
    <property type="term" value="F:4 iron, 4 sulfur cluster binding"/>
    <property type="evidence" value="ECO:0007669"/>
    <property type="project" value="UniProtKB-UniRule"/>
</dbReference>
<evidence type="ECO:0000256" key="1">
    <source>
        <dbReference type="ARBA" id="ARBA00004496"/>
    </source>
</evidence>
<dbReference type="PANTHER" id="PTHR30544:SF5">
    <property type="entry name" value="RADICAL SAM CORE DOMAIN-CONTAINING PROTEIN"/>
    <property type="match status" value="1"/>
</dbReference>
<dbReference type="SFLD" id="SFLDS00029">
    <property type="entry name" value="Radical_SAM"/>
    <property type="match status" value="1"/>
</dbReference>
<feature type="domain" description="Radical SAM core" evidence="15">
    <location>
        <begin position="97"/>
        <end position="331"/>
    </location>
</feature>
<evidence type="ECO:0000256" key="6">
    <source>
        <dbReference type="ARBA" id="ARBA00022603"/>
    </source>
</evidence>
<dbReference type="SFLD" id="SFLDG01062">
    <property type="entry name" value="methyltransferase_(Class_A)"/>
    <property type="match status" value="1"/>
</dbReference>
<keyword evidence="3 14" id="KW-0004">4Fe-4S</keyword>
<feature type="active site" description="Proton acceptor" evidence="14">
    <location>
        <position position="90"/>
    </location>
</feature>
<comment type="subcellular location">
    <subcellularLocation>
        <location evidence="1 14">Cytoplasm</location>
    </subcellularLocation>
</comment>
<evidence type="ECO:0000313" key="17">
    <source>
        <dbReference type="Proteomes" id="UP000091979"/>
    </source>
</evidence>
<protein>
    <recommendedName>
        <fullName evidence="14">Probable dual-specificity RNA methyltransferase RlmN</fullName>
        <ecNumber evidence="14">2.1.1.192</ecNumber>
    </recommendedName>
    <alternativeName>
        <fullName evidence="14">23S rRNA (adenine(2503)-C(2))-methyltransferase</fullName>
    </alternativeName>
    <alternativeName>
        <fullName evidence="14">23S rRNA m2A2503 methyltransferase</fullName>
    </alternativeName>
    <alternativeName>
        <fullName evidence="14">Ribosomal RNA large subunit methyltransferase N</fullName>
    </alternativeName>
    <alternativeName>
        <fullName evidence="14">tRNA (adenine(37)-C(2))-methyltransferase</fullName>
    </alternativeName>
    <alternativeName>
        <fullName evidence="14">tRNA m2A37 methyltransferase</fullName>
    </alternativeName>
</protein>
<dbReference type="EC" id="2.1.1.192" evidence="14"/>
<dbReference type="EMBL" id="JXMS01000016">
    <property type="protein sequence ID" value="OBQ50228.1"/>
    <property type="molecule type" value="Genomic_DNA"/>
</dbReference>
<dbReference type="InterPro" id="IPR004383">
    <property type="entry name" value="rRNA_lsu_MTrfase_RlmN/Cfr"/>
</dbReference>
<comment type="miscellaneous">
    <text evidence="14">Reaction proceeds by a ping-pong mechanism involving intermediate methylation of a conserved cysteine residue.</text>
</comment>
<keyword evidence="9 14" id="KW-0819">tRNA processing</keyword>
<name>A0A1B7XBU8_9BACT</name>
<dbReference type="NCBIfam" id="TIGR00048">
    <property type="entry name" value="rRNA_mod_RlmN"/>
    <property type="match status" value="1"/>
</dbReference>
<comment type="catalytic activity">
    <reaction evidence="14">
        <text>adenosine(2503) in 23S rRNA + 2 reduced [2Fe-2S]-[ferredoxin] + 2 S-adenosyl-L-methionine = 2-methyladenosine(2503) in 23S rRNA + 5'-deoxyadenosine + L-methionine + 2 oxidized [2Fe-2S]-[ferredoxin] + S-adenosyl-L-homocysteine</text>
        <dbReference type="Rhea" id="RHEA:42916"/>
        <dbReference type="Rhea" id="RHEA-COMP:10000"/>
        <dbReference type="Rhea" id="RHEA-COMP:10001"/>
        <dbReference type="Rhea" id="RHEA-COMP:10152"/>
        <dbReference type="Rhea" id="RHEA-COMP:10282"/>
        <dbReference type="ChEBI" id="CHEBI:17319"/>
        <dbReference type="ChEBI" id="CHEBI:33737"/>
        <dbReference type="ChEBI" id="CHEBI:33738"/>
        <dbReference type="ChEBI" id="CHEBI:57844"/>
        <dbReference type="ChEBI" id="CHEBI:57856"/>
        <dbReference type="ChEBI" id="CHEBI:59789"/>
        <dbReference type="ChEBI" id="CHEBI:74411"/>
        <dbReference type="ChEBI" id="CHEBI:74497"/>
        <dbReference type="EC" id="2.1.1.192"/>
    </reaction>
</comment>
<evidence type="ECO:0000256" key="2">
    <source>
        <dbReference type="ARBA" id="ARBA00007544"/>
    </source>
</evidence>
<evidence type="ECO:0000256" key="10">
    <source>
        <dbReference type="ARBA" id="ARBA00022723"/>
    </source>
</evidence>
<comment type="caution">
    <text evidence="16">The sequence shown here is derived from an EMBL/GenBank/DDBJ whole genome shotgun (WGS) entry which is preliminary data.</text>
</comment>
<dbReference type="Gene3D" id="1.10.150.530">
    <property type="match status" value="1"/>
</dbReference>
<dbReference type="InterPro" id="IPR058240">
    <property type="entry name" value="rSAM_sf"/>
</dbReference>
<keyword evidence="12 14" id="KW-0411">Iron-sulfur</keyword>
<keyword evidence="11 14" id="KW-0408">Iron</keyword>
<keyword evidence="4 14" id="KW-0963">Cytoplasm</keyword>
<dbReference type="GO" id="GO:0000049">
    <property type="term" value="F:tRNA binding"/>
    <property type="evidence" value="ECO:0007669"/>
    <property type="project" value="UniProtKB-UniRule"/>
</dbReference>
<feature type="binding site" evidence="14">
    <location>
        <position position="195"/>
    </location>
    <ligand>
        <name>S-adenosyl-L-methionine</name>
        <dbReference type="ChEBI" id="CHEBI:59789"/>
    </ligand>
</feature>
<dbReference type="HAMAP" id="MF_01849">
    <property type="entry name" value="RNA_methyltr_RlmN"/>
    <property type="match status" value="1"/>
</dbReference>
<evidence type="ECO:0000256" key="11">
    <source>
        <dbReference type="ARBA" id="ARBA00023004"/>
    </source>
</evidence>
<feature type="binding site" evidence="14">
    <location>
        <begin position="163"/>
        <end position="164"/>
    </location>
    <ligand>
        <name>S-adenosyl-L-methionine</name>
        <dbReference type="ChEBI" id="CHEBI:59789"/>
    </ligand>
</feature>
<dbReference type="InterPro" id="IPR013785">
    <property type="entry name" value="Aldolase_TIM"/>
</dbReference>
<comment type="catalytic activity">
    <reaction evidence="14">
        <text>adenosine(37) in tRNA + 2 reduced [2Fe-2S]-[ferredoxin] + 2 S-adenosyl-L-methionine = 2-methyladenosine(37) in tRNA + 5'-deoxyadenosine + L-methionine + 2 oxidized [2Fe-2S]-[ferredoxin] + S-adenosyl-L-homocysteine</text>
        <dbReference type="Rhea" id="RHEA:43332"/>
        <dbReference type="Rhea" id="RHEA-COMP:10000"/>
        <dbReference type="Rhea" id="RHEA-COMP:10001"/>
        <dbReference type="Rhea" id="RHEA-COMP:10162"/>
        <dbReference type="Rhea" id="RHEA-COMP:10485"/>
        <dbReference type="ChEBI" id="CHEBI:17319"/>
        <dbReference type="ChEBI" id="CHEBI:33737"/>
        <dbReference type="ChEBI" id="CHEBI:33738"/>
        <dbReference type="ChEBI" id="CHEBI:57844"/>
        <dbReference type="ChEBI" id="CHEBI:57856"/>
        <dbReference type="ChEBI" id="CHEBI:59789"/>
        <dbReference type="ChEBI" id="CHEBI:74411"/>
        <dbReference type="ChEBI" id="CHEBI:74497"/>
        <dbReference type="EC" id="2.1.1.192"/>
    </reaction>
</comment>
<dbReference type="STRING" id="1560234.SP90_09935"/>
<evidence type="ECO:0000256" key="4">
    <source>
        <dbReference type="ARBA" id="ARBA00022490"/>
    </source>
</evidence>
<keyword evidence="7 14" id="KW-0808">Transferase</keyword>
<feature type="binding site" evidence="14">
    <location>
        <begin position="217"/>
        <end position="219"/>
    </location>
    <ligand>
        <name>S-adenosyl-L-methionine</name>
        <dbReference type="ChEBI" id="CHEBI:59789"/>
    </ligand>
</feature>
<evidence type="ECO:0000256" key="8">
    <source>
        <dbReference type="ARBA" id="ARBA00022691"/>
    </source>
</evidence>
<comment type="similarity">
    <text evidence="2 14">Belongs to the radical SAM superfamily. RlmN family.</text>
</comment>
<comment type="function">
    <text evidence="14">Specifically methylates position 2 of adenine 2503 in 23S rRNA and position 2 of adenine 37 in tRNAs.</text>
</comment>
<dbReference type="OrthoDB" id="9793973at2"/>
<keyword evidence="13 14" id="KW-1015">Disulfide bond</keyword>
<dbReference type="CDD" id="cd01335">
    <property type="entry name" value="Radical_SAM"/>
    <property type="match status" value="1"/>
</dbReference>
<evidence type="ECO:0000256" key="5">
    <source>
        <dbReference type="ARBA" id="ARBA00022552"/>
    </source>
</evidence>
<dbReference type="GO" id="GO:0070040">
    <property type="term" value="F:rRNA (adenine(2503)-C2-)-methyltransferase activity"/>
    <property type="evidence" value="ECO:0007669"/>
    <property type="project" value="UniProtKB-UniRule"/>
</dbReference>
<dbReference type="InterPro" id="IPR040072">
    <property type="entry name" value="Methyltransferase_A"/>
</dbReference>
<proteinExistence type="inferred from homology"/>
<keyword evidence="17" id="KW-1185">Reference proteome</keyword>
<feature type="binding site" evidence="14">
    <location>
        <position position="115"/>
    </location>
    <ligand>
        <name>[4Fe-4S] cluster</name>
        <dbReference type="ChEBI" id="CHEBI:49883"/>
        <note>4Fe-4S-S-AdoMet</note>
    </ligand>
</feature>
<feature type="active site" description="S-methylcysteine intermediate" evidence="14">
    <location>
        <position position="336"/>
    </location>
</feature>
<feature type="binding site" evidence="14">
    <location>
        <position position="118"/>
    </location>
    <ligand>
        <name>[4Fe-4S] cluster</name>
        <dbReference type="ChEBI" id="CHEBI:49883"/>
        <note>4Fe-4S-S-AdoMet</note>
    </ligand>
</feature>
<feature type="binding site" evidence="14">
    <location>
        <position position="293"/>
    </location>
    <ligand>
        <name>S-adenosyl-L-methionine</name>
        <dbReference type="ChEBI" id="CHEBI:59789"/>
    </ligand>
</feature>
<accession>A0A1B7XBU8</accession>
<sequence>MVNILDLSYEELEEFLVGLGEKKFRTKQVWQWLWNKYVQSFDEMTNISKTVRARLHEEAYIRWPEVVTSQTSKDGTIKFLLKLHDGALVETVLIPGSKGRYSQCLSCQVGCAMACTFCSTGTMGFKRNMTQSEILGQVLVARHFLNDVAERPILRNIVFMGMGEPLLNLENVLKSLNTMHSTLGLAFSPRRVTVSTCGIQKGLSELGESGLAFLAVSLHAPNQETRAQIMPKAARWKLDDFMHALKNYPLKTRERITYEYLLLGGVNDSVEDARELVKLISQTKSKLNLIVYNPSEGDPYKAPSEEAVLKFQKVLWDKGVTAIIRQSKGADIKAACGQLVADQKKTQDNC</sequence>
<dbReference type="Pfam" id="PF21016">
    <property type="entry name" value="RlmN_N"/>
    <property type="match status" value="1"/>
</dbReference>
<dbReference type="InterPro" id="IPR048641">
    <property type="entry name" value="RlmN_N"/>
</dbReference>
<keyword evidence="8 14" id="KW-0949">S-adenosyl-L-methionine</keyword>
<comment type="cofactor">
    <cofactor evidence="14">
        <name>[4Fe-4S] cluster</name>
        <dbReference type="ChEBI" id="CHEBI:49883"/>
    </cofactor>
    <text evidence="14">Binds 1 [4Fe-4S] cluster. The cluster is coordinated with 3 cysteines and an exchangeable S-adenosyl-L-methionine.</text>
</comment>
<evidence type="ECO:0000256" key="9">
    <source>
        <dbReference type="ARBA" id="ARBA00022694"/>
    </source>
</evidence>
<evidence type="ECO:0000313" key="16">
    <source>
        <dbReference type="EMBL" id="OBQ50228.1"/>
    </source>
</evidence>
<keyword evidence="5 14" id="KW-0698">rRNA processing</keyword>
<dbReference type="SFLD" id="SFLDF00275">
    <property type="entry name" value="adenosine_C2_methyltransferase"/>
    <property type="match status" value="1"/>
</dbReference>
<evidence type="ECO:0000256" key="13">
    <source>
        <dbReference type="ARBA" id="ARBA00023157"/>
    </source>
</evidence>
<keyword evidence="10 14" id="KW-0479">Metal-binding</keyword>
<organism evidence="16 17">
    <name type="scientific">Halodesulfovibrio spirochaetisodalis</name>
    <dbReference type="NCBI Taxonomy" id="1560234"/>
    <lineage>
        <taxon>Bacteria</taxon>
        <taxon>Pseudomonadati</taxon>
        <taxon>Thermodesulfobacteriota</taxon>
        <taxon>Desulfovibrionia</taxon>
        <taxon>Desulfovibrionales</taxon>
        <taxon>Desulfovibrionaceae</taxon>
        <taxon>Halodesulfovibrio</taxon>
    </lineage>
</organism>
<dbReference type="SUPFAM" id="SSF102114">
    <property type="entry name" value="Radical SAM enzymes"/>
    <property type="match status" value="1"/>
</dbReference>
<feature type="binding site" evidence="14">
    <location>
        <position position="111"/>
    </location>
    <ligand>
        <name>[4Fe-4S] cluster</name>
        <dbReference type="ChEBI" id="CHEBI:49883"/>
        <note>4Fe-4S-S-AdoMet</note>
    </ligand>
</feature>
<dbReference type="GO" id="GO:0070475">
    <property type="term" value="P:rRNA base methylation"/>
    <property type="evidence" value="ECO:0007669"/>
    <property type="project" value="UniProtKB-UniRule"/>
</dbReference>
<dbReference type="Proteomes" id="UP000091979">
    <property type="component" value="Unassembled WGS sequence"/>
</dbReference>
<reference evidence="16 17" key="1">
    <citation type="submission" date="2015-01" db="EMBL/GenBank/DDBJ databases">
        <title>Desulfovibrio sp. JC271 draft genome sequence.</title>
        <authorList>
            <person name="Shivani Y."/>
            <person name="Subhash Y."/>
            <person name="Sasikala C."/>
            <person name="Ramana C.V."/>
        </authorList>
    </citation>
    <scope>NUCLEOTIDE SEQUENCE [LARGE SCALE GENOMIC DNA]</scope>
    <source>
        <strain evidence="16 17">JC271</strain>
    </source>
</reference>
<keyword evidence="6 14" id="KW-0489">Methyltransferase</keyword>
<dbReference type="InterPro" id="IPR007197">
    <property type="entry name" value="rSAM"/>
</dbReference>
<dbReference type="Gene3D" id="3.20.20.70">
    <property type="entry name" value="Aldolase class I"/>
    <property type="match status" value="1"/>
</dbReference>
<evidence type="ECO:0000259" key="15">
    <source>
        <dbReference type="PROSITE" id="PS51918"/>
    </source>
</evidence>
<evidence type="ECO:0000256" key="12">
    <source>
        <dbReference type="ARBA" id="ARBA00023014"/>
    </source>
</evidence>
<dbReference type="PANTHER" id="PTHR30544">
    <property type="entry name" value="23S RRNA METHYLTRANSFERASE"/>
    <property type="match status" value="1"/>
</dbReference>
<dbReference type="Pfam" id="PF04055">
    <property type="entry name" value="Radical_SAM"/>
    <property type="match status" value="1"/>
</dbReference>
<dbReference type="GO" id="GO:0046872">
    <property type="term" value="F:metal ion binding"/>
    <property type="evidence" value="ECO:0007669"/>
    <property type="project" value="UniProtKB-KW"/>
</dbReference>
<dbReference type="PIRSF" id="PIRSF006004">
    <property type="entry name" value="CHP00048"/>
    <property type="match status" value="1"/>
</dbReference>
<dbReference type="GO" id="GO:0019843">
    <property type="term" value="F:rRNA binding"/>
    <property type="evidence" value="ECO:0007669"/>
    <property type="project" value="UniProtKB-UniRule"/>
</dbReference>
<evidence type="ECO:0000256" key="3">
    <source>
        <dbReference type="ARBA" id="ARBA00022485"/>
    </source>
</evidence>
<dbReference type="GO" id="GO:0030488">
    <property type="term" value="P:tRNA methylation"/>
    <property type="evidence" value="ECO:0007669"/>
    <property type="project" value="UniProtKB-UniRule"/>
</dbReference>
<dbReference type="PATRIC" id="fig|1560234.3.peg.823"/>
<dbReference type="AlphaFoldDB" id="A0A1B7XBU8"/>
<gene>
    <name evidence="14" type="primary">rlmN</name>
    <name evidence="16" type="ORF">SP90_09935</name>
</gene>
<comment type="caution">
    <text evidence="14">Lacks conserved residue(s) required for the propagation of feature annotation.</text>
</comment>
<evidence type="ECO:0000256" key="7">
    <source>
        <dbReference type="ARBA" id="ARBA00022679"/>
    </source>
</evidence>
<evidence type="ECO:0000256" key="14">
    <source>
        <dbReference type="HAMAP-Rule" id="MF_01849"/>
    </source>
</evidence>
<dbReference type="InterPro" id="IPR027492">
    <property type="entry name" value="RNA_MTrfase_RlmN"/>
</dbReference>
<dbReference type="RefSeq" id="WP_066855257.1">
    <property type="nucleotide sequence ID" value="NZ_JXMS01000016.1"/>
</dbReference>
<dbReference type="FunFam" id="3.20.20.70:FF:000014">
    <property type="entry name" value="Probable dual-specificity RNA methyltransferase RlmN"/>
    <property type="match status" value="1"/>
</dbReference>
<dbReference type="PROSITE" id="PS51918">
    <property type="entry name" value="RADICAL_SAM"/>
    <property type="match status" value="1"/>
</dbReference>
<dbReference type="GO" id="GO:0005737">
    <property type="term" value="C:cytoplasm"/>
    <property type="evidence" value="ECO:0007669"/>
    <property type="project" value="UniProtKB-SubCell"/>
</dbReference>
<dbReference type="GO" id="GO:0002935">
    <property type="term" value="F:tRNA (adenine(37)-C2)-methyltransferase activity"/>
    <property type="evidence" value="ECO:0007669"/>
    <property type="project" value="UniProtKB-UniRule"/>
</dbReference>